<dbReference type="InterPro" id="IPR008532">
    <property type="entry name" value="NFACT_RNA-bd"/>
</dbReference>
<feature type="region of interest" description="Disordered" evidence="5">
    <location>
        <begin position="678"/>
        <end position="710"/>
    </location>
</feature>
<proteinExistence type="inferred from homology"/>
<dbReference type="RefSeq" id="XP_013238531.1">
    <property type="nucleotide sequence ID" value="XM_013383077.1"/>
</dbReference>
<dbReference type="Proteomes" id="UP000029725">
    <property type="component" value="Unassembled WGS sequence"/>
</dbReference>
<feature type="domain" description="NFACT RNA-binding" evidence="6">
    <location>
        <begin position="484"/>
        <end position="599"/>
    </location>
</feature>
<dbReference type="GO" id="GO:0005737">
    <property type="term" value="C:cytoplasm"/>
    <property type="evidence" value="ECO:0007669"/>
    <property type="project" value="UniProtKB-SubCell"/>
</dbReference>
<evidence type="ECO:0000313" key="8">
    <source>
        <dbReference type="EMBL" id="KGG52104.1"/>
    </source>
</evidence>
<evidence type="ECO:0000256" key="4">
    <source>
        <dbReference type="ARBA" id="ARBA00023054"/>
    </source>
</evidence>
<dbReference type="Gene3D" id="2.30.310.10">
    <property type="entry name" value="ibrinogen binding protein from staphylococcus aureus domain"/>
    <property type="match status" value="1"/>
</dbReference>
<dbReference type="InterPro" id="IPR051608">
    <property type="entry name" value="RQC_Subunit_NEMF"/>
</dbReference>
<feature type="domain" description="NFACT protein C-terminal" evidence="7">
    <location>
        <begin position="840"/>
        <end position="934"/>
    </location>
</feature>
<dbReference type="InterPro" id="IPR021846">
    <property type="entry name" value="NFACT-C"/>
</dbReference>
<evidence type="ECO:0000256" key="3">
    <source>
        <dbReference type="ARBA" id="ARBA00022490"/>
    </source>
</evidence>
<evidence type="ECO:0000256" key="2">
    <source>
        <dbReference type="ARBA" id="ARBA00008318"/>
    </source>
</evidence>
<evidence type="ECO:0000259" key="7">
    <source>
        <dbReference type="Pfam" id="PF11923"/>
    </source>
</evidence>
<dbReference type="PANTHER" id="PTHR15239">
    <property type="entry name" value="NUCLEAR EXPORT MEDIATOR FACTOR NEMF"/>
    <property type="match status" value="1"/>
</dbReference>
<dbReference type="GO" id="GO:0000049">
    <property type="term" value="F:tRNA binding"/>
    <property type="evidence" value="ECO:0007669"/>
    <property type="project" value="TreeGrafter"/>
</dbReference>
<feature type="region of interest" description="Disordered" evidence="5">
    <location>
        <begin position="946"/>
        <end position="965"/>
    </location>
</feature>
<comment type="caution">
    <text evidence="8">The sequence shown here is derived from an EMBL/GenBank/DDBJ whole genome shotgun (WGS) entry which is preliminary data.</text>
</comment>
<reference evidence="8 9" key="1">
    <citation type="submission" date="2014-04" db="EMBL/GenBank/DDBJ databases">
        <title>A new species of microsporidia sheds light on the evolution of extreme parasitism.</title>
        <authorList>
            <person name="Haag K.L."/>
            <person name="James T.Y."/>
            <person name="Larsson R."/>
            <person name="Schaer T.M."/>
            <person name="Refardt D."/>
            <person name="Pombert J.-F."/>
            <person name="Ebert D."/>
        </authorList>
    </citation>
    <scope>NUCLEOTIDE SEQUENCE [LARGE SCALE GENOMIC DNA]</scope>
    <source>
        <strain evidence="8 9">UGP3</strain>
        <tissue evidence="8">Spores</tissue>
    </source>
</reference>
<dbReference type="OrthoDB" id="2187858at2759"/>
<feature type="compositionally biased region" description="Basic and acidic residues" evidence="5">
    <location>
        <begin position="955"/>
        <end position="965"/>
    </location>
</feature>
<evidence type="ECO:0000256" key="5">
    <source>
        <dbReference type="SAM" id="MobiDB-lite"/>
    </source>
</evidence>
<evidence type="ECO:0000259" key="6">
    <source>
        <dbReference type="Pfam" id="PF05670"/>
    </source>
</evidence>
<comment type="subcellular location">
    <subcellularLocation>
        <location evidence="1">Cytoplasm</location>
    </subcellularLocation>
</comment>
<dbReference type="HOGENOM" id="CLU_003612_1_1_1"/>
<dbReference type="GO" id="GO:1990116">
    <property type="term" value="P:ribosome-associated ubiquitin-dependent protein catabolic process"/>
    <property type="evidence" value="ECO:0007669"/>
    <property type="project" value="TreeGrafter"/>
</dbReference>
<keyword evidence="3" id="KW-0963">Cytoplasm</keyword>
<dbReference type="EMBL" id="JMKJ01000122">
    <property type="protein sequence ID" value="KGG52104.1"/>
    <property type="molecule type" value="Genomic_DNA"/>
</dbReference>
<evidence type="ECO:0000256" key="1">
    <source>
        <dbReference type="ARBA" id="ARBA00004496"/>
    </source>
</evidence>
<accession>A0A098VTF3</accession>
<dbReference type="GeneID" id="25259013"/>
<dbReference type="GO" id="GO:0072344">
    <property type="term" value="P:rescue of stalled ribosome"/>
    <property type="evidence" value="ECO:0007669"/>
    <property type="project" value="TreeGrafter"/>
</dbReference>
<sequence>MVKQRFTTLDVHAMSKELKYTLFPCSSSPYRVQNVYQLSQKAFVLKLTRSDAISSLDDKLHPPKVFLLLESGIRFHPTVYDISFKSLSSALAPSAFLVKLRQYIKGKRMTSLEQLGNDRVIRMIFGVGEEYEFKIYFELYSSGNVIITDAGDRILALLRIVETEKLSINVNMAYRQYASHLQDSDVEASLAKALASCSNPKKLVSLSPFFKGSTILAQEAISLYTSGNRDIKSVIAKISSYEDSFSGHILRSDSGSLQEYSPVPFPLMEGSFVVDKHPSFAACVDFFYATIESELAAERERNLKATAEQRKAAVRETLDMRIVELKSSEADAFEKALAIEENEDLVNAALWAIQSALATGMSWDEVFILVKKEKEKGNSVACIIDSLDFYRNSMKVLLPCSSSSSSSLMLTISLELSLSARANAQWWYNERRAIASKCEKTVEAQSKAIASSLRKIDFDLKEALSKLPNSIDKTPMRKIMWFEKFSWFISSDNILVVAGTNSSQNELVVKKYMGSRDIYLHAELQGSPSVLIKCPVGEAEDQWNAPPATLSQAASMAVCLSSAWTCNIVTSAYWVYSSQVSKSPPTGLYLTPGSFMIYGKKNFIAPSQLVYGFGFLFKLGDSESIERHRQITLAKDAAQQELPSTRCYSADAILDPEFLKNEEIRIARVSKVIEERGLNKTTPKTTQKKESKKKSTNQNETKSSKVDSKKDVVVPLHSVRGTRGKLKKIKKKYQQQDIEEALARMEILGTQDAERHLQRRFPVKNTNISADVVDDTSVIGASLSTEAADPHETTKSINMQDQVIRLCEDEEVPRDTYAGVDDGLDVHSDEESYSDEIISTSIIESFTGNPRPEDVLSYSIAVCGPWSSIQNLACSVKLTPGNLKKGKAVKTATSICLSQTSHEKDKDLAKRMYSLIKKIKEETMINIMIQNCKVAGPTQVLQKIQKAQKKSIKQKAKERQPGSKK</sequence>
<dbReference type="Pfam" id="PF11923">
    <property type="entry name" value="NFACT-C"/>
    <property type="match status" value="1"/>
</dbReference>
<dbReference type="GO" id="GO:0043023">
    <property type="term" value="F:ribosomal large subunit binding"/>
    <property type="evidence" value="ECO:0007669"/>
    <property type="project" value="TreeGrafter"/>
</dbReference>
<protein>
    <submittedName>
        <fullName evidence="8">RNA-binding protein</fullName>
    </submittedName>
</protein>
<dbReference type="GO" id="GO:1990112">
    <property type="term" value="C:RQC complex"/>
    <property type="evidence" value="ECO:0007669"/>
    <property type="project" value="TreeGrafter"/>
</dbReference>
<comment type="similarity">
    <text evidence="2">Belongs to the NEMF family.</text>
</comment>
<dbReference type="Pfam" id="PF05833">
    <property type="entry name" value="NFACT_N"/>
    <property type="match status" value="1"/>
</dbReference>
<dbReference type="VEuPathDB" id="MicrosporidiaDB:DI09_20p210"/>
<organism evidence="8 9">
    <name type="scientific">Mitosporidium daphniae</name>
    <dbReference type="NCBI Taxonomy" id="1485682"/>
    <lineage>
        <taxon>Eukaryota</taxon>
        <taxon>Fungi</taxon>
        <taxon>Fungi incertae sedis</taxon>
        <taxon>Microsporidia</taxon>
        <taxon>Mitosporidium</taxon>
    </lineage>
</organism>
<name>A0A098VTF3_9MICR</name>
<keyword evidence="9" id="KW-1185">Reference proteome</keyword>
<keyword evidence="4" id="KW-0175">Coiled coil</keyword>
<gene>
    <name evidence="8" type="ORF">DI09_20p210</name>
</gene>
<dbReference type="AlphaFoldDB" id="A0A098VTF3"/>
<dbReference type="Pfam" id="PF05670">
    <property type="entry name" value="NFACT-R_1"/>
    <property type="match status" value="1"/>
</dbReference>
<dbReference type="PANTHER" id="PTHR15239:SF6">
    <property type="entry name" value="RIBOSOME QUALITY CONTROL COMPLEX SUBUNIT NEMF"/>
    <property type="match status" value="1"/>
</dbReference>
<evidence type="ECO:0000313" key="9">
    <source>
        <dbReference type="Proteomes" id="UP000029725"/>
    </source>
</evidence>